<proteinExistence type="predicted"/>
<reference evidence="1 2" key="1">
    <citation type="submission" date="2014-10" db="EMBL/GenBank/DDBJ databases">
        <title>Draft genome of anammox bacterium scalindua brodae, obtained using differential coverage binning of sequence data from two enrichment reactors.</title>
        <authorList>
            <person name="Speth D.R."/>
            <person name="Russ L."/>
            <person name="Kartal B."/>
            <person name="Op den Camp H.J."/>
            <person name="Dutilh B.E."/>
            <person name="Jetten M.S."/>
        </authorList>
    </citation>
    <scope>NUCLEOTIDE SEQUENCE [LARGE SCALE GENOMIC DNA]</scope>
    <source>
        <strain evidence="1">RU1</strain>
    </source>
</reference>
<gene>
    <name evidence="1" type="ORF">SCABRO_00685</name>
</gene>
<evidence type="ECO:0000313" key="1">
    <source>
        <dbReference type="EMBL" id="KHE93560.1"/>
    </source>
</evidence>
<evidence type="ECO:0000313" key="2">
    <source>
        <dbReference type="Proteomes" id="UP000030652"/>
    </source>
</evidence>
<dbReference type="AlphaFoldDB" id="A0A0B0ESA9"/>
<sequence length="67" mass="7508">MLASHNDLQKKIEAMEGKYDKRFKVLFARISFLSENGHSRPPVPILAGILPRFPVRTDSSGRARGQA</sequence>
<organism evidence="1 2">
    <name type="scientific">Candidatus Scalindua brodae</name>
    <dbReference type="NCBI Taxonomy" id="237368"/>
    <lineage>
        <taxon>Bacteria</taxon>
        <taxon>Pseudomonadati</taxon>
        <taxon>Planctomycetota</taxon>
        <taxon>Candidatus Brocadiia</taxon>
        <taxon>Candidatus Brocadiales</taxon>
        <taxon>Candidatus Scalinduaceae</taxon>
        <taxon>Candidatus Scalindua</taxon>
    </lineage>
</organism>
<name>A0A0B0ESA9_9BACT</name>
<protein>
    <submittedName>
        <fullName evidence="1">Uncharacterized protein</fullName>
    </submittedName>
</protein>
<dbReference type="Proteomes" id="UP000030652">
    <property type="component" value="Unassembled WGS sequence"/>
</dbReference>
<accession>A0A0B0ESA9</accession>
<comment type="caution">
    <text evidence="1">The sequence shown here is derived from an EMBL/GenBank/DDBJ whole genome shotgun (WGS) entry which is preliminary data.</text>
</comment>
<dbReference type="EMBL" id="JRYO01000049">
    <property type="protein sequence ID" value="KHE93560.1"/>
    <property type="molecule type" value="Genomic_DNA"/>
</dbReference>